<protein>
    <recommendedName>
        <fullName evidence="4">ABC transporter permease</fullName>
    </recommendedName>
</protein>
<gene>
    <name evidence="2" type="ORF">FD02_GL000421</name>
</gene>
<name>A0A0R1JGE2_9LACO</name>
<dbReference type="OrthoDB" id="2267522at2"/>
<feature type="transmembrane region" description="Helical" evidence="1">
    <location>
        <begin position="140"/>
        <end position="160"/>
    </location>
</feature>
<dbReference type="AlphaFoldDB" id="A0A0R1JGE2"/>
<dbReference type="Proteomes" id="UP000051804">
    <property type="component" value="Unassembled WGS sequence"/>
</dbReference>
<accession>A0A0R1JGE2</accession>
<organism evidence="2 3">
    <name type="scientific">Lacticaseibacillus nasuensis JCM 17158</name>
    <dbReference type="NCBI Taxonomy" id="1291734"/>
    <lineage>
        <taxon>Bacteria</taxon>
        <taxon>Bacillati</taxon>
        <taxon>Bacillota</taxon>
        <taxon>Bacilli</taxon>
        <taxon>Lactobacillales</taxon>
        <taxon>Lactobacillaceae</taxon>
        <taxon>Lacticaseibacillus</taxon>
    </lineage>
</organism>
<feature type="transmembrane region" description="Helical" evidence="1">
    <location>
        <begin position="180"/>
        <end position="201"/>
    </location>
</feature>
<comment type="caution">
    <text evidence="2">The sequence shown here is derived from an EMBL/GenBank/DDBJ whole genome shotgun (WGS) entry which is preliminary data.</text>
</comment>
<feature type="transmembrane region" description="Helical" evidence="1">
    <location>
        <begin position="208"/>
        <end position="228"/>
    </location>
</feature>
<dbReference type="STRING" id="1291734.FD02_GL000421"/>
<evidence type="ECO:0000313" key="2">
    <source>
        <dbReference type="EMBL" id="KRK70357.1"/>
    </source>
</evidence>
<dbReference type="EMBL" id="AZDJ01000032">
    <property type="protein sequence ID" value="KRK70357.1"/>
    <property type="molecule type" value="Genomic_DNA"/>
</dbReference>
<evidence type="ECO:0000313" key="3">
    <source>
        <dbReference type="Proteomes" id="UP000051804"/>
    </source>
</evidence>
<keyword evidence="1" id="KW-1133">Transmembrane helix</keyword>
<keyword evidence="1" id="KW-0812">Transmembrane</keyword>
<keyword evidence="1" id="KW-0472">Membrane</keyword>
<dbReference type="PATRIC" id="fig|1291734.4.peg.435"/>
<proteinExistence type="predicted"/>
<reference evidence="2 3" key="1">
    <citation type="journal article" date="2015" name="Genome Announc.">
        <title>Expanding the biotechnology potential of lactobacilli through comparative genomics of 213 strains and associated genera.</title>
        <authorList>
            <person name="Sun Z."/>
            <person name="Harris H.M."/>
            <person name="McCann A."/>
            <person name="Guo C."/>
            <person name="Argimon S."/>
            <person name="Zhang W."/>
            <person name="Yang X."/>
            <person name="Jeffery I.B."/>
            <person name="Cooney J.C."/>
            <person name="Kagawa T.F."/>
            <person name="Liu W."/>
            <person name="Song Y."/>
            <person name="Salvetti E."/>
            <person name="Wrobel A."/>
            <person name="Rasinkangas P."/>
            <person name="Parkhill J."/>
            <person name="Rea M.C."/>
            <person name="O'Sullivan O."/>
            <person name="Ritari J."/>
            <person name="Douillard F.P."/>
            <person name="Paul Ross R."/>
            <person name="Yang R."/>
            <person name="Briner A.E."/>
            <person name="Felis G.E."/>
            <person name="de Vos W.M."/>
            <person name="Barrangou R."/>
            <person name="Klaenhammer T.R."/>
            <person name="Caufield P.W."/>
            <person name="Cui Y."/>
            <person name="Zhang H."/>
            <person name="O'Toole P.W."/>
        </authorList>
    </citation>
    <scope>NUCLEOTIDE SEQUENCE [LARGE SCALE GENOMIC DNA]</scope>
    <source>
        <strain evidence="2 3">JCM 17158</strain>
    </source>
</reference>
<dbReference type="RefSeq" id="WP_056951977.1">
    <property type="nucleotide sequence ID" value="NZ_AZDJ01000032.1"/>
</dbReference>
<feature type="transmembrane region" description="Helical" evidence="1">
    <location>
        <begin position="95"/>
        <end position="113"/>
    </location>
</feature>
<feature type="transmembrane region" description="Helical" evidence="1">
    <location>
        <begin position="12"/>
        <end position="31"/>
    </location>
</feature>
<feature type="transmembrane region" description="Helical" evidence="1">
    <location>
        <begin position="288"/>
        <end position="307"/>
    </location>
</feature>
<keyword evidence="3" id="KW-1185">Reference proteome</keyword>
<evidence type="ECO:0000256" key="1">
    <source>
        <dbReference type="SAM" id="Phobius"/>
    </source>
</evidence>
<sequence length="349" mass="38812">MKQASALIWARHKPLVWLVIGLAAIFLIIGVKSNYDNYQWVESHALTEQSFAKHHKDWGYKADQFAKYRHDTYDMVVKNDGDHAPIVDTQVGSKVAVMGILVLTALGLFVAGWDGQSQFDRFLAGLGLKRQTVFWAKLRLYLPLVAGVTLIEEIVPLLAAKVYIPGQYYNLSLAAGSLTVAYNLALVLGGFMVGFFIGTVFTRPVVMGLGTVALIVLLNNAVLNLNMMLFPVTSDTYYGGGFDQPGRLFWGILGFAILVFLVTIPLTRWSVMHVSLERTGEQLLVPQLRWLIVSVAAIVSALALINQRSADSFNFGLSITAVVIIVAGGLVWQYWPQLHRQYRRLRHFA</sequence>
<evidence type="ECO:0008006" key="4">
    <source>
        <dbReference type="Google" id="ProtNLM"/>
    </source>
</evidence>
<feature type="transmembrane region" description="Helical" evidence="1">
    <location>
        <begin position="248"/>
        <end position="267"/>
    </location>
</feature>
<feature type="transmembrane region" description="Helical" evidence="1">
    <location>
        <begin position="313"/>
        <end position="335"/>
    </location>
</feature>